<dbReference type="AlphaFoldDB" id="A0AAN7RI99"/>
<dbReference type="EMBL" id="JAXQNO010000005">
    <property type="protein sequence ID" value="KAK4797958.1"/>
    <property type="molecule type" value="Genomic_DNA"/>
</dbReference>
<keyword evidence="3" id="KW-1185">Reference proteome</keyword>
<dbReference type="PANTHER" id="PTHR46995:SF4">
    <property type="entry name" value="POLLEN OLE E 1 ALLERGEN AND EXTENSIN FAMILY PROTEIN"/>
    <property type="match status" value="1"/>
</dbReference>
<evidence type="ECO:0000313" key="2">
    <source>
        <dbReference type="EMBL" id="KAK4797958.1"/>
    </source>
</evidence>
<evidence type="ECO:0000313" key="3">
    <source>
        <dbReference type="Proteomes" id="UP001346149"/>
    </source>
</evidence>
<gene>
    <name evidence="2" type="ORF">SAY86_030284</name>
</gene>
<proteinExistence type="predicted"/>
<evidence type="ECO:0000256" key="1">
    <source>
        <dbReference type="SAM" id="SignalP"/>
    </source>
</evidence>
<dbReference type="PROSITE" id="PS51257">
    <property type="entry name" value="PROKAR_LIPOPROTEIN"/>
    <property type="match status" value="1"/>
</dbReference>
<accession>A0AAN7RI99</accession>
<name>A0AAN7RI99_TRANT</name>
<feature type="chain" id="PRO_5043013383" evidence="1">
    <location>
        <begin position="32"/>
        <end position="175"/>
    </location>
</feature>
<sequence length="175" mass="19659">MRMVMIVTRMTQLQVPLLVMLLSVSCFPVRGRMPISQIAVMGIVYCDFCSNNSFSRHSYFLPGADVRIDCRFEAVSAEMAEQITFSVTRTTDRYGVYRLEIPEVEGIRCAEDESALSSSCQASLVRSSAASCNIPGHKWTSNEFSIKSKQTNMCIYSLNALNFQPRKRDINLCGN</sequence>
<dbReference type="PANTHER" id="PTHR46995">
    <property type="entry name" value="OS09G0508200 PROTEIN"/>
    <property type="match status" value="1"/>
</dbReference>
<reference evidence="2 3" key="1">
    <citation type="journal article" date="2023" name="Hortic Res">
        <title>Pangenome of water caltrop reveals structural variations and asymmetric subgenome divergence after allopolyploidization.</title>
        <authorList>
            <person name="Zhang X."/>
            <person name="Chen Y."/>
            <person name="Wang L."/>
            <person name="Yuan Y."/>
            <person name="Fang M."/>
            <person name="Shi L."/>
            <person name="Lu R."/>
            <person name="Comes H.P."/>
            <person name="Ma Y."/>
            <person name="Chen Y."/>
            <person name="Huang G."/>
            <person name="Zhou Y."/>
            <person name="Zheng Z."/>
            <person name="Qiu Y."/>
        </authorList>
    </citation>
    <scope>NUCLEOTIDE SEQUENCE [LARGE SCALE GENOMIC DNA]</scope>
    <source>
        <strain evidence="2">F231</strain>
    </source>
</reference>
<comment type="caution">
    <text evidence="2">The sequence shown here is derived from an EMBL/GenBank/DDBJ whole genome shotgun (WGS) entry which is preliminary data.</text>
</comment>
<dbReference type="Pfam" id="PF01190">
    <property type="entry name" value="Pollen_Ole_e_1"/>
    <property type="match status" value="1"/>
</dbReference>
<feature type="signal peptide" evidence="1">
    <location>
        <begin position="1"/>
        <end position="31"/>
    </location>
</feature>
<dbReference type="Proteomes" id="UP001346149">
    <property type="component" value="Unassembled WGS sequence"/>
</dbReference>
<organism evidence="2 3">
    <name type="scientific">Trapa natans</name>
    <name type="common">Water chestnut</name>
    <dbReference type="NCBI Taxonomy" id="22666"/>
    <lineage>
        <taxon>Eukaryota</taxon>
        <taxon>Viridiplantae</taxon>
        <taxon>Streptophyta</taxon>
        <taxon>Embryophyta</taxon>
        <taxon>Tracheophyta</taxon>
        <taxon>Spermatophyta</taxon>
        <taxon>Magnoliopsida</taxon>
        <taxon>eudicotyledons</taxon>
        <taxon>Gunneridae</taxon>
        <taxon>Pentapetalae</taxon>
        <taxon>rosids</taxon>
        <taxon>malvids</taxon>
        <taxon>Myrtales</taxon>
        <taxon>Lythraceae</taxon>
        <taxon>Trapa</taxon>
    </lineage>
</organism>
<keyword evidence="1" id="KW-0732">Signal</keyword>
<protein>
    <submittedName>
        <fullName evidence="2">Uncharacterized protein</fullName>
    </submittedName>
</protein>